<dbReference type="SUPFAM" id="SSF51735">
    <property type="entry name" value="NAD(P)-binding Rossmann-fold domains"/>
    <property type="match status" value="1"/>
</dbReference>
<dbReference type="Gene3D" id="3.40.50.720">
    <property type="entry name" value="NAD(P)-binding Rossmann-like Domain"/>
    <property type="match status" value="1"/>
</dbReference>
<evidence type="ECO:0000259" key="2">
    <source>
        <dbReference type="Pfam" id="PF03807"/>
    </source>
</evidence>
<dbReference type="NCBIfam" id="TIGR01915">
    <property type="entry name" value="npdG"/>
    <property type="match status" value="1"/>
</dbReference>
<dbReference type="InterPro" id="IPR028939">
    <property type="entry name" value="P5C_Rdtase_cat_N"/>
</dbReference>
<sequence>MKVAVLGGTGSFGGGLALRLADAGHDVAVGSRSASEAREACESYAEKTDTGLSGAENADAVDGADVAVLAVPPAYAAETARETLGGFDGTVLTPVVGMSREDGDFVYTPPDEGSFAEEVRGALDDDVPLAGAFHSLAAGKLRNLDAGIDADIAVFGDDEAKEPAVELVESVGARPLDVGGFGVAPQVEALTPLLINVGAKNGIKDAGVRFV</sequence>
<gene>
    <name evidence="3" type="primary">npdG</name>
    <name evidence="3" type="ORF">EGH25_07825</name>
</gene>
<dbReference type="GO" id="GO:0070967">
    <property type="term" value="F:coenzyme F420 binding"/>
    <property type="evidence" value="ECO:0007669"/>
    <property type="project" value="InterPro"/>
</dbReference>
<dbReference type="InterPro" id="IPR051267">
    <property type="entry name" value="STEAP_metalloreductase"/>
</dbReference>
<dbReference type="GO" id="GO:0005886">
    <property type="term" value="C:plasma membrane"/>
    <property type="evidence" value="ECO:0007669"/>
    <property type="project" value="TreeGrafter"/>
</dbReference>
<dbReference type="PANTHER" id="PTHR14239:SF0">
    <property type="entry name" value="F420-DEPENDENT NADP REDUCTASE"/>
    <property type="match status" value="1"/>
</dbReference>
<dbReference type="AlphaFoldDB" id="A0A9Q4GGK8"/>
<dbReference type="EMBL" id="RKLV01000007">
    <property type="protein sequence ID" value="MCX2819259.1"/>
    <property type="molecule type" value="Genomic_DNA"/>
</dbReference>
<dbReference type="GO" id="GO:0052851">
    <property type="term" value="F:ferric-chelate reductase (NADPH) activity"/>
    <property type="evidence" value="ECO:0007669"/>
    <property type="project" value="TreeGrafter"/>
</dbReference>
<dbReference type="InterPro" id="IPR010185">
    <property type="entry name" value="NpdG"/>
</dbReference>
<comment type="caution">
    <text evidence="3">The sequence shown here is derived from an EMBL/GenBank/DDBJ whole genome shotgun (WGS) entry which is preliminary data.</text>
</comment>
<dbReference type="GO" id="GO:0015677">
    <property type="term" value="P:copper ion import"/>
    <property type="evidence" value="ECO:0007669"/>
    <property type="project" value="TreeGrafter"/>
</dbReference>
<dbReference type="PANTHER" id="PTHR14239">
    <property type="entry name" value="DUDULIN-RELATED"/>
    <property type="match status" value="1"/>
</dbReference>
<evidence type="ECO:0000256" key="1">
    <source>
        <dbReference type="ARBA" id="ARBA00023002"/>
    </source>
</evidence>
<keyword evidence="1" id="KW-0560">Oxidoreductase</keyword>
<keyword evidence="4" id="KW-1185">Reference proteome</keyword>
<reference evidence="3" key="1">
    <citation type="submission" date="2022-09" db="EMBL/GenBank/DDBJ databases">
        <title>Haloadaptaus new haloarchaeum isolated from saline soil.</title>
        <authorList>
            <person name="Duran-Viseras A."/>
            <person name="Sanchez-Porro C."/>
            <person name="Ventosa A."/>
        </authorList>
    </citation>
    <scope>NUCLEOTIDE SEQUENCE</scope>
    <source>
        <strain evidence="3">F3-133</strain>
    </source>
</reference>
<evidence type="ECO:0000313" key="4">
    <source>
        <dbReference type="Proteomes" id="UP001149411"/>
    </source>
</evidence>
<dbReference type="Pfam" id="PF03807">
    <property type="entry name" value="F420_oxidored"/>
    <property type="match status" value="1"/>
</dbReference>
<dbReference type="RefSeq" id="WP_266087375.1">
    <property type="nucleotide sequence ID" value="NZ_RKLV01000007.1"/>
</dbReference>
<dbReference type="Proteomes" id="UP001149411">
    <property type="component" value="Unassembled WGS sequence"/>
</dbReference>
<feature type="domain" description="Pyrroline-5-carboxylate reductase catalytic N-terminal" evidence="2">
    <location>
        <begin position="2"/>
        <end position="83"/>
    </location>
</feature>
<dbReference type="GO" id="GO:0008823">
    <property type="term" value="F:cupric reductase (NADH) activity"/>
    <property type="evidence" value="ECO:0007669"/>
    <property type="project" value="TreeGrafter"/>
</dbReference>
<dbReference type="InterPro" id="IPR036291">
    <property type="entry name" value="NAD(P)-bd_dom_sf"/>
</dbReference>
<accession>A0A9Q4GGK8</accession>
<dbReference type="GO" id="GO:0050661">
    <property type="term" value="F:NADP binding"/>
    <property type="evidence" value="ECO:0007669"/>
    <property type="project" value="InterPro"/>
</dbReference>
<dbReference type="GO" id="GO:0006740">
    <property type="term" value="P:NADPH regeneration"/>
    <property type="evidence" value="ECO:0007669"/>
    <property type="project" value="InterPro"/>
</dbReference>
<name>A0A9Q4GGK8_9EURY</name>
<evidence type="ECO:0000313" key="3">
    <source>
        <dbReference type="EMBL" id="MCX2819259.1"/>
    </source>
</evidence>
<dbReference type="GO" id="GO:0016651">
    <property type="term" value="F:oxidoreductase activity, acting on NAD(P)H"/>
    <property type="evidence" value="ECO:0007669"/>
    <property type="project" value="InterPro"/>
</dbReference>
<proteinExistence type="predicted"/>
<organism evidence="3 4">
    <name type="scientific">Halorutilus salinus</name>
    <dbReference type="NCBI Taxonomy" id="2487751"/>
    <lineage>
        <taxon>Archaea</taxon>
        <taxon>Methanobacteriati</taxon>
        <taxon>Methanobacteriota</taxon>
        <taxon>Stenosarchaea group</taxon>
        <taxon>Halobacteria</taxon>
        <taxon>Halorutilales</taxon>
        <taxon>Halorutilaceae</taxon>
        <taxon>Halorutilus</taxon>
    </lineage>
</organism>
<protein>
    <submittedName>
        <fullName evidence="3">NADPH-dependent F420 reductase</fullName>
    </submittedName>
</protein>